<name>A0A2I6S3X5_9RHOO</name>
<sequence length="120" mass="14079">MSEPEYRLKRVHAAPAGDDGVRVLVDRLWPRGVSKEDAAVDHWMRDLAPSSELRRWFGHRVDRWDEFRRRYFAELDARAAALEPLRALRGRVTLLFAARDERHNNAVALKEYLESGRRRA</sequence>
<organism evidence="1 2">
    <name type="scientific">Pseudazoarcus pumilus</name>
    <dbReference type="NCBI Taxonomy" id="2067960"/>
    <lineage>
        <taxon>Bacteria</taxon>
        <taxon>Pseudomonadati</taxon>
        <taxon>Pseudomonadota</taxon>
        <taxon>Betaproteobacteria</taxon>
        <taxon>Rhodocyclales</taxon>
        <taxon>Zoogloeaceae</taxon>
        <taxon>Pseudazoarcus</taxon>
    </lineage>
</organism>
<evidence type="ECO:0008006" key="3">
    <source>
        <dbReference type="Google" id="ProtNLM"/>
    </source>
</evidence>
<dbReference type="KEGG" id="atw:C0099_02740"/>
<dbReference type="InterPro" id="IPR052552">
    <property type="entry name" value="YeaO-like"/>
</dbReference>
<dbReference type="Pfam" id="PF22752">
    <property type="entry name" value="DUF488-N3i"/>
    <property type="match status" value="1"/>
</dbReference>
<dbReference type="RefSeq" id="WP_102246032.1">
    <property type="nucleotide sequence ID" value="NZ_CP025682.1"/>
</dbReference>
<keyword evidence="2" id="KW-1185">Reference proteome</keyword>
<dbReference type="OrthoDB" id="9790745at2"/>
<proteinExistence type="predicted"/>
<accession>A0A2I6S3X5</accession>
<gene>
    <name evidence="1" type="ORF">C0099_02740</name>
</gene>
<protein>
    <recommendedName>
        <fullName evidence="3">DUF488 domain-containing protein</fullName>
    </recommendedName>
</protein>
<dbReference type="PANTHER" id="PTHR36849:SF1">
    <property type="entry name" value="CYTOPLASMIC PROTEIN"/>
    <property type="match status" value="1"/>
</dbReference>
<evidence type="ECO:0000313" key="2">
    <source>
        <dbReference type="Proteomes" id="UP000242205"/>
    </source>
</evidence>
<dbReference type="PANTHER" id="PTHR36849">
    <property type="entry name" value="CYTOPLASMIC PROTEIN-RELATED"/>
    <property type="match status" value="1"/>
</dbReference>
<evidence type="ECO:0000313" key="1">
    <source>
        <dbReference type="EMBL" id="AUN93959.1"/>
    </source>
</evidence>
<reference evidence="1 2" key="1">
    <citation type="submission" date="2018-01" db="EMBL/GenBank/DDBJ databases">
        <authorList>
            <person name="Fu G.-Y."/>
        </authorList>
    </citation>
    <scope>NUCLEOTIDE SEQUENCE [LARGE SCALE GENOMIC DNA]</scope>
    <source>
        <strain evidence="1 2">SY39</strain>
    </source>
</reference>
<dbReference type="Proteomes" id="UP000242205">
    <property type="component" value="Chromosome"/>
</dbReference>
<dbReference type="AlphaFoldDB" id="A0A2I6S3X5"/>
<dbReference type="EMBL" id="CP025682">
    <property type="protein sequence ID" value="AUN93959.1"/>
    <property type="molecule type" value="Genomic_DNA"/>
</dbReference>